<evidence type="ECO:0000256" key="1">
    <source>
        <dbReference type="ARBA" id="ARBA00010873"/>
    </source>
</evidence>
<organism evidence="4 5">
    <name type="scientific">Agrobacterium bohemicum</name>
    <dbReference type="NCBI Taxonomy" id="2052828"/>
    <lineage>
        <taxon>Bacteria</taxon>
        <taxon>Pseudomonadati</taxon>
        <taxon>Pseudomonadota</taxon>
        <taxon>Alphaproteobacteria</taxon>
        <taxon>Hyphomicrobiales</taxon>
        <taxon>Rhizobiaceae</taxon>
        <taxon>Rhizobium/Agrobacterium group</taxon>
        <taxon>Agrobacterium</taxon>
    </lineage>
</organism>
<evidence type="ECO:0000313" key="4">
    <source>
        <dbReference type="EMBL" id="KXG87401.1"/>
    </source>
</evidence>
<comment type="similarity">
    <text evidence="1">Belongs to the MobA/MobL family.</text>
</comment>
<gene>
    <name evidence="4" type="ORF">ATO67_18985</name>
</gene>
<protein>
    <recommendedName>
        <fullName evidence="3">MobA/MobL protein domain-containing protein</fullName>
    </recommendedName>
</protein>
<keyword evidence="5" id="KW-1185">Reference proteome</keyword>
<dbReference type="InterPro" id="IPR005053">
    <property type="entry name" value="MobA_MobL"/>
</dbReference>
<keyword evidence="2" id="KW-0184">Conjugation</keyword>
<accession>A0A135P7K5</accession>
<dbReference type="Gene3D" id="3.30.930.30">
    <property type="match status" value="1"/>
</dbReference>
<proteinExistence type="inferred from homology"/>
<sequence length="160" mass="18473">MPQGKSDIRNIHAHVMMTTRVVTPTGLGEKSLIERENKWLITHELPTSHLQMRDIRQMFEQHANRHLMRAGLDVRVDHRSHLERGLSIEPTEHMGVHASQMMRRGLDVERSRIEEQAAKRNANIIRRKPDEVLKLITDEKSVFTRHGVTPAGRTASRATR</sequence>
<evidence type="ECO:0000259" key="3">
    <source>
        <dbReference type="Pfam" id="PF03389"/>
    </source>
</evidence>
<dbReference type="STRING" id="2052828.ATO67_18985"/>
<name>A0A135P7K5_9HYPH</name>
<evidence type="ECO:0000313" key="5">
    <source>
        <dbReference type="Proteomes" id="UP000070498"/>
    </source>
</evidence>
<dbReference type="Proteomes" id="UP000070498">
    <property type="component" value="Unassembled WGS sequence"/>
</dbReference>
<dbReference type="Pfam" id="PF03389">
    <property type="entry name" value="MobA_MobL"/>
    <property type="match status" value="1"/>
</dbReference>
<dbReference type="AlphaFoldDB" id="A0A135P7K5"/>
<reference evidence="4 5" key="1">
    <citation type="submission" date="2015-11" db="EMBL/GenBank/DDBJ databases">
        <title>Draft genome sequence of Agrobacterium sp. R89-1.</title>
        <authorList>
            <person name="Zahradnik J."/>
            <person name="Kyslikova E."/>
            <person name="Palyzova A."/>
            <person name="Kyslik P."/>
        </authorList>
    </citation>
    <scope>NUCLEOTIDE SEQUENCE [LARGE SCALE GENOMIC DNA]</scope>
    <source>
        <strain evidence="4 5">R89-1</strain>
    </source>
</reference>
<feature type="domain" description="MobA/MobL protein" evidence="3">
    <location>
        <begin position="9"/>
        <end position="104"/>
    </location>
</feature>
<comment type="caution">
    <text evidence="4">The sequence shown here is derived from an EMBL/GenBank/DDBJ whole genome shotgun (WGS) entry which is preliminary data.</text>
</comment>
<evidence type="ECO:0000256" key="2">
    <source>
        <dbReference type="ARBA" id="ARBA00022971"/>
    </source>
</evidence>
<dbReference type="EMBL" id="LNUW01000005">
    <property type="protein sequence ID" value="KXG87401.1"/>
    <property type="molecule type" value="Genomic_DNA"/>
</dbReference>